<evidence type="ECO:0000256" key="1">
    <source>
        <dbReference type="SAM" id="Phobius"/>
    </source>
</evidence>
<sequence length="264" mass="28674">MFVFLSKLLPPLVYPLGLACLLLGAALMFGKKKDGWRWWVTAALVVLVIGGNRWVSNALVRSLEWQYLPQGEIPSAEAIVLLGGGTSAAEPPRPMVELNGAGDRVLYAGKLYKEGRAPLILLSGGNITWLTGEEGSPAEDMAALLALMDIPQEDLLLQTRSQNTYEDALYSSELLKERGITRVILVTSAMHMPRSVALFEKQGIEVIPAPVDFRVTEAGWAQMFSKSVGGFLVDLLPNASNLGAVSSALKEYIGMLVYALRGWI</sequence>
<dbReference type="RefSeq" id="WP_075063776.1">
    <property type="nucleotide sequence ID" value="NZ_LGCL01000035.1"/>
</dbReference>
<dbReference type="Gene3D" id="3.40.50.620">
    <property type="entry name" value="HUPs"/>
    <property type="match status" value="1"/>
</dbReference>
<comment type="caution">
    <text evidence="3">The sequence shown here is derived from an EMBL/GenBank/DDBJ whole genome shotgun (WGS) entry which is preliminary data.</text>
</comment>
<dbReference type="GO" id="GO:0043164">
    <property type="term" value="P:Gram-negative-bacterium-type cell wall biogenesis"/>
    <property type="evidence" value="ECO:0007669"/>
    <property type="project" value="TreeGrafter"/>
</dbReference>
<dbReference type="GO" id="GO:0000270">
    <property type="term" value="P:peptidoglycan metabolic process"/>
    <property type="evidence" value="ECO:0007669"/>
    <property type="project" value="TreeGrafter"/>
</dbReference>
<name>A0A0P6X250_9CHLR</name>
<feature type="transmembrane region" description="Helical" evidence="1">
    <location>
        <begin position="12"/>
        <end position="29"/>
    </location>
</feature>
<dbReference type="PROSITE" id="PS51257">
    <property type="entry name" value="PROKAR_LIPOPROTEIN"/>
    <property type="match status" value="1"/>
</dbReference>
<dbReference type="CDD" id="cd06259">
    <property type="entry name" value="YdcF-like"/>
    <property type="match status" value="1"/>
</dbReference>
<evidence type="ECO:0000259" key="2">
    <source>
        <dbReference type="Pfam" id="PF02698"/>
    </source>
</evidence>
<dbReference type="AlphaFoldDB" id="A0A0P6X250"/>
<keyword evidence="1" id="KW-1133">Transmembrane helix</keyword>
<keyword evidence="1" id="KW-0812">Transmembrane</keyword>
<dbReference type="STRING" id="1134406.ADN00_14645"/>
<accession>A0A0P6X250</accession>
<reference evidence="3 4" key="1">
    <citation type="submission" date="2015-07" db="EMBL/GenBank/DDBJ databases">
        <title>Genome sequence of Ornatilinea apprima DSM 23815.</title>
        <authorList>
            <person name="Hemp J."/>
            <person name="Ward L.M."/>
            <person name="Pace L.A."/>
            <person name="Fischer W.W."/>
        </authorList>
    </citation>
    <scope>NUCLEOTIDE SEQUENCE [LARGE SCALE GENOMIC DNA]</scope>
    <source>
        <strain evidence="3 4">P3M-1</strain>
    </source>
</reference>
<dbReference type="Pfam" id="PF02698">
    <property type="entry name" value="DUF218"/>
    <property type="match status" value="1"/>
</dbReference>
<dbReference type="InterPro" id="IPR003848">
    <property type="entry name" value="DUF218"/>
</dbReference>
<dbReference type="PANTHER" id="PTHR30336:SF4">
    <property type="entry name" value="ENVELOPE BIOGENESIS FACTOR ELYC"/>
    <property type="match status" value="1"/>
</dbReference>
<gene>
    <name evidence="3" type="ORF">ADN00_14645</name>
</gene>
<keyword evidence="4" id="KW-1185">Reference proteome</keyword>
<dbReference type="PATRIC" id="fig|1134406.4.peg.2095"/>
<dbReference type="Proteomes" id="UP000050417">
    <property type="component" value="Unassembled WGS sequence"/>
</dbReference>
<dbReference type="InterPro" id="IPR014729">
    <property type="entry name" value="Rossmann-like_a/b/a_fold"/>
</dbReference>
<proteinExistence type="predicted"/>
<organism evidence="3 4">
    <name type="scientific">Ornatilinea apprima</name>
    <dbReference type="NCBI Taxonomy" id="1134406"/>
    <lineage>
        <taxon>Bacteria</taxon>
        <taxon>Bacillati</taxon>
        <taxon>Chloroflexota</taxon>
        <taxon>Anaerolineae</taxon>
        <taxon>Anaerolineales</taxon>
        <taxon>Anaerolineaceae</taxon>
        <taxon>Ornatilinea</taxon>
    </lineage>
</organism>
<feature type="transmembrane region" description="Helical" evidence="1">
    <location>
        <begin position="36"/>
        <end position="55"/>
    </location>
</feature>
<protein>
    <recommendedName>
        <fullName evidence="2">DUF218 domain-containing protein</fullName>
    </recommendedName>
</protein>
<dbReference type="EMBL" id="LGCL01000035">
    <property type="protein sequence ID" value="KPL73576.1"/>
    <property type="molecule type" value="Genomic_DNA"/>
</dbReference>
<dbReference type="PANTHER" id="PTHR30336">
    <property type="entry name" value="INNER MEMBRANE PROTEIN, PROBABLE PERMEASE"/>
    <property type="match status" value="1"/>
</dbReference>
<keyword evidence="1" id="KW-0472">Membrane</keyword>
<dbReference type="OrthoDB" id="9782395at2"/>
<dbReference type="GO" id="GO:0005886">
    <property type="term" value="C:plasma membrane"/>
    <property type="evidence" value="ECO:0007669"/>
    <property type="project" value="TreeGrafter"/>
</dbReference>
<feature type="domain" description="DUF218" evidence="2">
    <location>
        <begin position="77"/>
        <end position="254"/>
    </location>
</feature>
<evidence type="ECO:0000313" key="4">
    <source>
        <dbReference type="Proteomes" id="UP000050417"/>
    </source>
</evidence>
<dbReference type="InterPro" id="IPR051599">
    <property type="entry name" value="Cell_Envelope_Assoc"/>
</dbReference>
<evidence type="ECO:0000313" key="3">
    <source>
        <dbReference type="EMBL" id="KPL73576.1"/>
    </source>
</evidence>